<dbReference type="PANTHER" id="PTHR23407">
    <property type="entry name" value="ATPASE INHIBITOR/5-FORMYLTETRAHYDROFOLATE CYCLO-LIGASE"/>
    <property type="match status" value="1"/>
</dbReference>
<reference evidence="6" key="1">
    <citation type="journal article" date="2020" name="mSystems">
        <title>Genome- and Community-Level Interaction Insights into Carbon Utilization and Element Cycling Functions of Hydrothermarchaeota in Hydrothermal Sediment.</title>
        <authorList>
            <person name="Zhou Z."/>
            <person name="Liu Y."/>
            <person name="Xu W."/>
            <person name="Pan J."/>
            <person name="Luo Z.H."/>
            <person name="Li M."/>
        </authorList>
    </citation>
    <scope>NUCLEOTIDE SEQUENCE [LARGE SCALE GENOMIC DNA]</scope>
    <source>
        <strain evidence="6">HyVt-535</strain>
    </source>
</reference>
<dbReference type="Pfam" id="PF01812">
    <property type="entry name" value="5-FTHF_cyc-lig"/>
    <property type="match status" value="1"/>
</dbReference>
<dbReference type="SUPFAM" id="SSF100950">
    <property type="entry name" value="NagB/RpiA/CoA transferase-like"/>
    <property type="match status" value="1"/>
</dbReference>
<dbReference type="InterPro" id="IPR024185">
    <property type="entry name" value="FTHF_cligase-like_sf"/>
</dbReference>
<dbReference type="AlphaFoldDB" id="A0A7C5N6Q6"/>
<comment type="cofactor">
    <cofactor evidence="5">
        <name>Mg(2+)</name>
        <dbReference type="ChEBI" id="CHEBI:18420"/>
    </cofactor>
</comment>
<dbReference type="GO" id="GO:0035999">
    <property type="term" value="P:tetrahydrofolate interconversion"/>
    <property type="evidence" value="ECO:0007669"/>
    <property type="project" value="TreeGrafter"/>
</dbReference>
<evidence type="ECO:0000256" key="3">
    <source>
        <dbReference type="ARBA" id="ARBA00022840"/>
    </source>
</evidence>
<comment type="catalytic activity">
    <reaction evidence="5">
        <text>(6S)-5-formyl-5,6,7,8-tetrahydrofolate + ATP = (6R)-5,10-methenyltetrahydrofolate + ADP + phosphate</text>
        <dbReference type="Rhea" id="RHEA:10488"/>
        <dbReference type="ChEBI" id="CHEBI:30616"/>
        <dbReference type="ChEBI" id="CHEBI:43474"/>
        <dbReference type="ChEBI" id="CHEBI:57455"/>
        <dbReference type="ChEBI" id="CHEBI:57457"/>
        <dbReference type="ChEBI" id="CHEBI:456216"/>
        <dbReference type="EC" id="6.3.3.2"/>
    </reaction>
</comment>
<dbReference type="EC" id="6.3.3.2" evidence="5"/>
<dbReference type="Proteomes" id="UP000886100">
    <property type="component" value="Unassembled WGS sequence"/>
</dbReference>
<feature type="binding site" evidence="4">
    <location>
        <position position="52"/>
    </location>
    <ligand>
        <name>substrate</name>
    </ligand>
</feature>
<comment type="caution">
    <text evidence="6">The sequence shown here is derived from an EMBL/GenBank/DDBJ whole genome shotgun (WGS) entry which is preliminary data.</text>
</comment>
<proteinExistence type="inferred from homology"/>
<protein>
    <recommendedName>
        <fullName evidence="5">5-formyltetrahydrofolate cyclo-ligase</fullName>
        <ecNumber evidence="5">6.3.3.2</ecNumber>
    </recommendedName>
</protein>
<feature type="binding site" evidence="4">
    <location>
        <position position="47"/>
    </location>
    <ligand>
        <name>substrate</name>
    </ligand>
</feature>
<evidence type="ECO:0000256" key="1">
    <source>
        <dbReference type="ARBA" id="ARBA00010638"/>
    </source>
</evidence>
<keyword evidence="5" id="KW-0460">Magnesium</keyword>
<evidence type="ECO:0000313" key="6">
    <source>
        <dbReference type="EMBL" id="HHH13185.1"/>
    </source>
</evidence>
<dbReference type="GO" id="GO:0030272">
    <property type="term" value="F:5-formyltetrahydrofolate cyclo-ligase activity"/>
    <property type="evidence" value="ECO:0007669"/>
    <property type="project" value="UniProtKB-EC"/>
</dbReference>
<dbReference type="PIRSF" id="PIRSF006806">
    <property type="entry name" value="FTHF_cligase"/>
    <property type="match status" value="1"/>
</dbReference>
<evidence type="ECO:0000256" key="2">
    <source>
        <dbReference type="ARBA" id="ARBA00022741"/>
    </source>
</evidence>
<sequence>MNPSRSELRRRRRALALRERRALAVAAASRAATLPVFIRAKRIAFYLASDGELDPLPLIRHAAVMHKCLYLPVLHPLGHRRLWFARWQPGEPLRRNLYGIPEPLWEQGGLIDPRALDLVFMPLVAFDARCNRMGMGAGYYDRTFAWKLRRRFWKGPKLVGYAYSLQKLPGIEARPWDVPMNMVVTENEIYRCDGS</sequence>
<keyword evidence="3 4" id="KW-0067">ATP-binding</keyword>
<dbReference type="NCBIfam" id="TIGR02727">
    <property type="entry name" value="MTHFS_bact"/>
    <property type="match status" value="1"/>
</dbReference>
<keyword evidence="5" id="KW-0479">Metal-binding</keyword>
<name>A0A7C5N6Q6_9GAMM</name>
<dbReference type="GO" id="GO:0046872">
    <property type="term" value="F:metal ion binding"/>
    <property type="evidence" value="ECO:0007669"/>
    <property type="project" value="UniProtKB-KW"/>
</dbReference>
<dbReference type="InterPro" id="IPR037171">
    <property type="entry name" value="NagB/RpiA_transferase-like"/>
</dbReference>
<dbReference type="InterPro" id="IPR002698">
    <property type="entry name" value="FTHF_cligase"/>
</dbReference>
<comment type="similarity">
    <text evidence="1 5">Belongs to the 5-formyltetrahydrofolate cyclo-ligase family.</text>
</comment>
<keyword evidence="6" id="KW-0436">Ligase</keyword>
<evidence type="ECO:0000256" key="5">
    <source>
        <dbReference type="RuleBase" id="RU361279"/>
    </source>
</evidence>
<evidence type="ECO:0000256" key="4">
    <source>
        <dbReference type="PIRSR" id="PIRSR006806-1"/>
    </source>
</evidence>
<feature type="binding site" evidence="4">
    <location>
        <begin position="132"/>
        <end position="140"/>
    </location>
    <ligand>
        <name>ATP</name>
        <dbReference type="ChEBI" id="CHEBI:30616"/>
    </ligand>
</feature>
<gene>
    <name evidence="6" type="ORF">ENJ98_03015</name>
</gene>
<accession>A0A7C5N6Q6</accession>
<dbReference type="GO" id="GO:0009396">
    <property type="term" value="P:folic acid-containing compound biosynthetic process"/>
    <property type="evidence" value="ECO:0007669"/>
    <property type="project" value="TreeGrafter"/>
</dbReference>
<dbReference type="PANTHER" id="PTHR23407:SF1">
    <property type="entry name" value="5-FORMYLTETRAHYDROFOLATE CYCLO-LIGASE"/>
    <property type="match status" value="1"/>
</dbReference>
<dbReference type="Gene3D" id="3.40.50.10420">
    <property type="entry name" value="NagB/RpiA/CoA transferase-like"/>
    <property type="match status" value="1"/>
</dbReference>
<dbReference type="EMBL" id="DROM01000185">
    <property type="protein sequence ID" value="HHH13185.1"/>
    <property type="molecule type" value="Genomic_DNA"/>
</dbReference>
<keyword evidence="2 4" id="KW-0547">Nucleotide-binding</keyword>
<organism evidence="6">
    <name type="scientific">Thiolapillus brandeum</name>
    <dbReference type="NCBI Taxonomy" id="1076588"/>
    <lineage>
        <taxon>Bacteria</taxon>
        <taxon>Pseudomonadati</taxon>
        <taxon>Pseudomonadota</taxon>
        <taxon>Gammaproteobacteria</taxon>
        <taxon>Chromatiales</taxon>
        <taxon>Sedimenticolaceae</taxon>
        <taxon>Thiolapillus</taxon>
    </lineage>
</organism>
<dbReference type="GO" id="GO:0005524">
    <property type="term" value="F:ATP binding"/>
    <property type="evidence" value="ECO:0007669"/>
    <property type="project" value="UniProtKB-KW"/>
</dbReference>